<dbReference type="InterPro" id="IPR032675">
    <property type="entry name" value="LRR_dom_sf"/>
</dbReference>
<proteinExistence type="predicted"/>
<evidence type="ECO:0000313" key="2">
    <source>
        <dbReference type="EMBL" id="SFA84782.1"/>
    </source>
</evidence>
<accession>A0A1I0W7V1</accession>
<dbReference type="Pfam" id="PF13306">
    <property type="entry name" value="LRR_5"/>
    <property type="match status" value="1"/>
</dbReference>
<dbReference type="AlphaFoldDB" id="A0A1I0W7V1"/>
<name>A0A1I0W7V1_9FIRM</name>
<sequence>MKKGCKIIALFLMLLFAWIIPKDNIYAKTTVSLKVKPIVEDKVWNTSIPKNQNPNQQSGTYYYPWEGDDSAKVIGLEIVGLDEEKNKKKKELVEKYGATLSCDFENDVASCRVTNMYYLGEAPVEITWNKEPTFKVEKAEEAEKDNVSFVVVLEDATCNVIDNGADKIDESQWNAYYEKVKETINLILTYVEKTDGFESQENPCYTDRNVWAVFTAARCGYVPYGDPTWFDRWFKNTKEYLIKNKDRYNGDDLKSTDVAKLLLAIEAIGYDPRDIDGVDLLETEGRRNGGNTYTDAYAIHSIKAGGYSTKSFPDEEMEKWVHTKANALIKYSPTSTTFNNADNSMGYQPMIYWYGKEGFEDVGASAAYGNERFAAIAQRANGAICTNSYECGCPMYGNNAWNDAQALFMASEFDVNVLRPESGYTKNGNNILDAMFALINYEEGTVPGFYNYDVPQIARGLESFVRCYERDVLKKDSAPFWIFTDVEVPTKAVNDAILSLNGSSTDEDIANARAAYEALDETHKEIFNQEHLERLAYFENGGRDIEAAKELIDQIPAYDELKAEDKELVVSARAAYEKLSTDDRTSITAEQLDKLAKAEIKIPALEAEVAILDIANDFTAENIEKARQAYDTLTKEQQDIITTAYDKLTFYEEAIKVVEPVIGKINALNPSTLKLTDKSKVTAARKAYETLKSEYKELVAQKYLLKLSQAEKKIANLEKEKKNQLKKGQSFTLGKGKYKITKVSGKSGTVTMTGITTKNLTKYTIPATITYKKYTFKVTALGDKVFSSCKKLTTLTVGKNVTSIGKMAFYNCSKLKKITINATNLKKVGAKALKGIYKKAVIKVPKKKVRAYKKLLKGKGQGKNVTVK</sequence>
<gene>
    <name evidence="2" type="ORF">SAMN05216249_103146</name>
</gene>
<dbReference type="SUPFAM" id="SSF52058">
    <property type="entry name" value="L domain-like"/>
    <property type="match status" value="1"/>
</dbReference>
<dbReference type="STRING" id="1120918.SAMN05216249_103146"/>
<organism evidence="2 3">
    <name type="scientific">Acetitomaculum ruminis DSM 5522</name>
    <dbReference type="NCBI Taxonomy" id="1120918"/>
    <lineage>
        <taxon>Bacteria</taxon>
        <taxon>Bacillati</taxon>
        <taxon>Bacillota</taxon>
        <taxon>Clostridia</taxon>
        <taxon>Lachnospirales</taxon>
        <taxon>Lachnospiraceae</taxon>
        <taxon>Acetitomaculum</taxon>
    </lineage>
</organism>
<dbReference type="InterPro" id="IPR026906">
    <property type="entry name" value="LRR_5"/>
</dbReference>
<feature type="coiled-coil region" evidence="1">
    <location>
        <begin position="681"/>
        <end position="727"/>
    </location>
</feature>
<dbReference type="Gene3D" id="3.80.10.10">
    <property type="entry name" value="Ribonuclease Inhibitor"/>
    <property type="match status" value="1"/>
</dbReference>
<evidence type="ECO:0000256" key="1">
    <source>
        <dbReference type="SAM" id="Coils"/>
    </source>
</evidence>
<reference evidence="2 3" key="1">
    <citation type="submission" date="2016-10" db="EMBL/GenBank/DDBJ databases">
        <authorList>
            <person name="de Groot N.N."/>
        </authorList>
    </citation>
    <scope>NUCLEOTIDE SEQUENCE [LARGE SCALE GENOMIC DNA]</scope>
    <source>
        <strain evidence="2 3">DSM 5522</strain>
    </source>
</reference>
<keyword evidence="1" id="KW-0175">Coiled coil</keyword>
<protein>
    <submittedName>
        <fullName evidence="2">Leucine rich repeat-containing protein</fullName>
    </submittedName>
</protein>
<dbReference type="EMBL" id="FOJY01000003">
    <property type="protein sequence ID" value="SFA84782.1"/>
    <property type="molecule type" value="Genomic_DNA"/>
</dbReference>
<keyword evidence="3" id="KW-1185">Reference proteome</keyword>
<dbReference type="RefSeq" id="WP_242949057.1">
    <property type="nucleotide sequence ID" value="NZ_FOJY01000003.1"/>
</dbReference>
<dbReference type="Proteomes" id="UP000198838">
    <property type="component" value="Unassembled WGS sequence"/>
</dbReference>
<evidence type="ECO:0000313" key="3">
    <source>
        <dbReference type="Proteomes" id="UP000198838"/>
    </source>
</evidence>